<dbReference type="Pfam" id="PF12796">
    <property type="entry name" value="Ank_2"/>
    <property type="match status" value="2"/>
</dbReference>
<dbReference type="InterPro" id="IPR008962">
    <property type="entry name" value="PapD-like_sf"/>
</dbReference>
<dbReference type="Gene3D" id="1.25.40.20">
    <property type="entry name" value="Ankyrin repeat-containing domain"/>
    <property type="match status" value="3"/>
</dbReference>
<dbReference type="AlphaFoldDB" id="A0AAV8TTG6"/>
<dbReference type="PROSITE" id="PS50088">
    <property type="entry name" value="ANK_REPEAT"/>
    <property type="match status" value="6"/>
</dbReference>
<dbReference type="PRINTS" id="PR01415">
    <property type="entry name" value="ANKYRIN"/>
</dbReference>
<dbReference type="InterPro" id="IPR036770">
    <property type="entry name" value="Ankyrin_rpt-contain_sf"/>
</dbReference>
<dbReference type="PANTHER" id="PTHR24198">
    <property type="entry name" value="ANKYRIN REPEAT AND PROTEIN KINASE DOMAIN-CONTAINING PROTEIN"/>
    <property type="match status" value="1"/>
</dbReference>
<accession>A0AAV8TTG6</accession>
<evidence type="ECO:0000313" key="5">
    <source>
        <dbReference type="EMBL" id="KAJ8769478.1"/>
    </source>
</evidence>
<dbReference type="PROSITE" id="PS50297">
    <property type="entry name" value="ANK_REP_REGION"/>
    <property type="match status" value="4"/>
</dbReference>
<evidence type="ECO:0000256" key="3">
    <source>
        <dbReference type="PROSITE-ProRule" id="PRU00023"/>
    </source>
</evidence>
<dbReference type="InterPro" id="IPR002110">
    <property type="entry name" value="Ankyrin_rpt"/>
</dbReference>
<protein>
    <recommendedName>
        <fullName evidence="4">MSP domain-containing protein</fullName>
    </recommendedName>
</protein>
<proteinExistence type="predicted"/>
<dbReference type="Gene3D" id="2.60.40.10">
    <property type="entry name" value="Immunoglobulins"/>
    <property type="match status" value="1"/>
</dbReference>
<feature type="repeat" description="ANK" evidence="3">
    <location>
        <begin position="394"/>
        <end position="426"/>
    </location>
</feature>
<dbReference type="SUPFAM" id="SSF49354">
    <property type="entry name" value="PapD-like"/>
    <property type="match status" value="1"/>
</dbReference>
<evidence type="ECO:0000256" key="1">
    <source>
        <dbReference type="ARBA" id="ARBA00022737"/>
    </source>
</evidence>
<dbReference type="InterPro" id="IPR000535">
    <property type="entry name" value="MSP_dom"/>
</dbReference>
<feature type="repeat" description="ANK" evidence="3">
    <location>
        <begin position="161"/>
        <end position="194"/>
    </location>
</feature>
<dbReference type="PANTHER" id="PTHR24198:SF165">
    <property type="entry name" value="ANKYRIN REPEAT-CONTAINING PROTEIN-RELATED"/>
    <property type="match status" value="1"/>
</dbReference>
<dbReference type="SUPFAM" id="SSF48403">
    <property type="entry name" value="Ankyrin repeat"/>
    <property type="match status" value="1"/>
</dbReference>
<comment type="caution">
    <text evidence="5">The sequence shown here is derived from an EMBL/GenBank/DDBJ whole genome shotgun (WGS) entry which is preliminary data.</text>
</comment>
<dbReference type="EMBL" id="JAIWQS010000003">
    <property type="protein sequence ID" value="KAJ8769478.1"/>
    <property type="molecule type" value="Genomic_DNA"/>
</dbReference>
<keyword evidence="2 3" id="KW-0040">ANK repeat</keyword>
<organism evidence="5 6">
    <name type="scientific">Erythroxylum novogranatense</name>
    <dbReference type="NCBI Taxonomy" id="1862640"/>
    <lineage>
        <taxon>Eukaryota</taxon>
        <taxon>Viridiplantae</taxon>
        <taxon>Streptophyta</taxon>
        <taxon>Embryophyta</taxon>
        <taxon>Tracheophyta</taxon>
        <taxon>Spermatophyta</taxon>
        <taxon>Magnoliopsida</taxon>
        <taxon>eudicotyledons</taxon>
        <taxon>Gunneridae</taxon>
        <taxon>Pentapetalae</taxon>
        <taxon>rosids</taxon>
        <taxon>fabids</taxon>
        <taxon>Malpighiales</taxon>
        <taxon>Erythroxylaceae</taxon>
        <taxon>Erythroxylum</taxon>
    </lineage>
</organism>
<evidence type="ECO:0000259" key="4">
    <source>
        <dbReference type="PROSITE" id="PS50202"/>
    </source>
</evidence>
<feature type="domain" description="MSP" evidence="4">
    <location>
        <begin position="2"/>
        <end position="126"/>
    </location>
</feature>
<sequence length="460" mass="50021">MERLVELSDAEVCIDFVLNSKCRATVSMRSLSATTPVAFKIQTSSPHKFLVNPPTGIIPPLSVTTFQIILKPQVHVPTNFPRSPSDRFLIKTAPAVDHAYGKSLNLWFAGLPQESIQDFKLKVSFVGQFLLHHAVSCADVESVKAILRKQKSILADFSQKEAESLLRVATGLGNSERMVNLLLEAGLKIDARVERFCNTDLKWQSNSCSAPHLSTAFDRVDEVLDLVKERGCGESNLRDKEGRTALHLAISKGNIECARALVESGADKDARSRDGRTALYMAAANGDHRMVEMLVEMGADPTIQDDRGCSALDAARDEGRDGILELLERGEQVLMAARRGDLRCLETLLRSGANVNYRDQYGLTALHAAAIKGHRDVVSMLVEYGLDLECSDNEGHTPLHLAVEGGSLETVKVLALKGANVGAKNGRGATPMCMAEAIGYVDISQFLVQGRVSSSVNVIL</sequence>
<feature type="repeat" description="ANK" evidence="3">
    <location>
        <begin position="274"/>
        <end position="306"/>
    </location>
</feature>
<evidence type="ECO:0000256" key="2">
    <source>
        <dbReference type="ARBA" id="ARBA00023043"/>
    </source>
</evidence>
<dbReference type="InterPro" id="IPR013783">
    <property type="entry name" value="Ig-like_fold"/>
</dbReference>
<evidence type="ECO:0000313" key="6">
    <source>
        <dbReference type="Proteomes" id="UP001159364"/>
    </source>
</evidence>
<dbReference type="SMART" id="SM00248">
    <property type="entry name" value="ANK"/>
    <property type="match status" value="8"/>
</dbReference>
<reference evidence="5 6" key="1">
    <citation type="submission" date="2021-09" db="EMBL/GenBank/DDBJ databases">
        <title>Genomic insights and catalytic innovation underlie evolution of tropane alkaloids biosynthesis.</title>
        <authorList>
            <person name="Wang Y.-J."/>
            <person name="Tian T."/>
            <person name="Huang J.-P."/>
            <person name="Huang S.-X."/>
        </authorList>
    </citation>
    <scope>NUCLEOTIDE SEQUENCE [LARGE SCALE GENOMIC DNA]</scope>
    <source>
        <strain evidence="5">KIB-2018</strain>
        <tissue evidence="5">Leaf</tissue>
    </source>
</reference>
<gene>
    <name evidence="5" type="ORF">K2173_002968</name>
</gene>
<feature type="repeat" description="ANK" evidence="3">
    <location>
        <begin position="328"/>
        <end position="360"/>
    </location>
</feature>
<keyword evidence="6" id="KW-1185">Reference proteome</keyword>
<keyword evidence="1" id="KW-0677">Repeat</keyword>
<name>A0AAV8TTG6_9ROSI</name>
<feature type="repeat" description="ANK" evidence="3">
    <location>
        <begin position="241"/>
        <end position="273"/>
    </location>
</feature>
<dbReference type="PROSITE" id="PS50202">
    <property type="entry name" value="MSP"/>
    <property type="match status" value="1"/>
</dbReference>
<feature type="repeat" description="ANK" evidence="3">
    <location>
        <begin position="361"/>
        <end position="393"/>
    </location>
</feature>
<dbReference type="Proteomes" id="UP001159364">
    <property type="component" value="Linkage Group LG03"/>
</dbReference>
<dbReference type="Pfam" id="PF00635">
    <property type="entry name" value="Motile_Sperm"/>
    <property type="match status" value="1"/>
</dbReference>